<keyword evidence="1" id="KW-0472">Membrane</keyword>
<evidence type="ECO:0000313" key="3">
    <source>
        <dbReference type="Proteomes" id="UP001596972"/>
    </source>
</evidence>
<organism evidence="2 3">
    <name type="scientific">Actinomadura sediminis</name>
    <dbReference type="NCBI Taxonomy" id="1038904"/>
    <lineage>
        <taxon>Bacteria</taxon>
        <taxon>Bacillati</taxon>
        <taxon>Actinomycetota</taxon>
        <taxon>Actinomycetes</taxon>
        <taxon>Streptosporangiales</taxon>
        <taxon>Thermomonosporaceae</taxon>
        <taxon>Actinomadura</taxon>
    </lineage>
</organism>
<feature type="transmembrane region" description="Helical" evidence="1">
    <location>
        <begin position="234"/>
        <end position="255"/>
    </location>
</feature>
<evidence type="ECO:0000313" key="2">
    <source>
        <dbReference type="EMBL" id="MFD0902202.1"/>
    </source>
</evidence>
<feature type="transmembrane region" description="Helical" evidence="1">
    <location>
        <begin position="154"/>
        <end position="175"/>
    </location>
</feature>
<sequence length="379" mass="41060">MDGIAGGRAWRRVLAAVIGTLLLLTAWQAVEAWRAVQAHGDWRNSRACSAAAGPECRETVPARVAGREKDVRLRSVHYRLHLRVTSDAAAGDREGTGRVYRVRVLDDDAWERAAPGDRAELVRWRGEIRALRLDPGGPRQEIVQTPRHPSRLPAFPTGLAVLIGGFAATLAWLMVAYGRRTAGGVPRGITSRGDATWYPLVPAASLLVGTALAGTGGALAGRTNGWQAPDPPQILLYAAVAAAACVPMLTLVWLWQRRTFRKAYTSPRTPRTERTVRAVVWGDDDFHRPGYDGLLIGPDGVLASTPSPGVRVAPHPLPRDLALDRIRGPRPGDHVGIADSVQIVADCRTPDGRALHIGADHTDMRWIHGALRAGERHDL</sequence>
<gene>
    <name evidence="2" type="ORF">ACFQ11_17520</name>
</gene>
<proteinExistence type="predicted"/>
<dbReference type="EMBL" id="JBHTJA010000032">
    <property type="protein sequence ID" value="MFD0902202.1"/>
    <property type="molecule type" value="Genomic_DNA"/>
</dbReference>
<accession>A0ABW3EPV4</accession>
<dbReference type="RefSeq" id="WP_378299765.1">
    <property type="nucleotide sequence ID" value="NZ_JBHTJA010000032.1"/>
</dbReference>
<protein>
    <submittedName>
        <fullName evidence="2">Uncharacterized protein</fullName>
    </submittedName>
</protein>
<keyword evidence="1" id="KW-0812">Transmembrane</keyword>
<comment type="caution">
    <text evidence="2">The sequence shown here is derived from an EMBL/GenBank/DDBJ whole genome shotgun (WGS) entry which is preliminary data.</text>
</comment>
<evidence type="ECO:0000256" key="1">
    <source>
        <dbReference type="SAM" id="Phobius"/>
    </source>
</evidence>
<name>A0ABW3EPV4_9ACTN</name>
<reference evidence="3" key="1">
    <citation type="journal article" date="2019" name="Int. J. Syst. Evol. Microbiol.">
        <title>The Global Catalogue of Microorganisms (GCM) 10K type strain sequencing project: providing services to taxonomists for standard genome sequencing and annotation.</title>
        <authorList>
            <consortium name="The Broad Institute Genomics Platform"/>
            <consortium name="The Broad Institute Genome Sequencing Center for Infectious Disease"/>
            <person name="Wu L."/>
            <person name="Ma J."/>
        </authorList>
    </citation>
    <scope>NUCLEOTIDE SEQUENCE [LARGE SCALE GENOMIC DNA]</scope>
    <source>
        <strain evidence="3">JCM 31202</strain>
    </source>
</reference>
<keyword evidence="3" id="KW-1185">Reference proteome</keyword>
<keyword evidence="1" id="KW-1133">Transmembrane helix</keyword>
<dbReference type="Proteomes" id="UP001596972">
    <property type="component" value="Unassembled WGS sequence"/>
</dbReference>
<feature type="transmembrane region" description="Helical" evidence="1">
    <location>
        <begin position="196"/>
        <end position="214"/>
    </location>
</feature>